<dbReference type="InterPro" id="IPR004104">
    <property type="entry name" value="Gfo/Idh/MocA-like_OxRdtase_C"/>
</dbReference>
<dbReference type="Pfam" id="PF02894">
    <property type="entry name" value="GFO_IDH_MocA_C"/>
    <property type="match status" value="1"/>
</dbReference>
<proteinExistence type="predicted"/>
<evidence type="ECO:0000259" key="1">
    <source>
        <dbReference type="Pfam" id="PF02894"/>
    </source>
</evidence>
<dbReference type="EMBL" id="BARU01039192">
    <property type="protein sequence ID" value="GAH78469.1"/>
    <property type="molecule type" value="Genomic_DNA"/>
</dbReference>
<name>X1JJN2_9ZZZZ</name>
<accession>X1JJN2</accession>
<organism evidence="2">
    <name type="scientific">marine sediment metagenome</name>
    <dbReference type="NCBI Taxonomy" id="412755"/>
    <lineage>
        <taxon>unclassified sequences</taxon>
        <taxon>metagenomes</taxon>
        <taxon>ecological metagenomes</taxon>
    </lineage>
</organism>
<sequence>IHLVSIMGKLFGYDRIDVVKATISRYESAPGDSETYSHIALNVNNIPAEIEVGKMMPNTEKGIVFTADKGQLEIDIEKEQVKFNERVEVSFAEDDSYSMILREFLSAIEGKRGPWTTLKEGYKAQRIINNVYEVANEGTN</sequence>
<feature type="domain" description="Gfo/Idh/MocA-like oxidoreductase C-terminal" evidence="1">
    <location>
        <begin position="66"/>
        <end position="139"/>
    </location>
</feature>
<evidence type="ECO:0000313" key="2">
    <source>
        <dbReference type="EMBL" id="GAH78469.1"/>
    </source>
</evidence>
<comment type="caution">
    <text evidence="2">The sequence shown here is derived from an EMBL/GenBank/DDBJ whole genome shotgun (WGS) entry which is preliminary data.</text>
</comment>
<dbReference type="AlphaFoldDB" id="X1JJN2"/>
<gene>
    <name evidence="2" type="ORF">S03H2_60779</name>
</gene>
<feature type="non-terminal residue" evidence="2">
    <location>
        <position position="1"/>
    </location>
</feature>
<dbReference type="Gene3D" id="3.30.360.10">
    <property type="entry name" value="Dihydrodipicolinate Reductase, domain 2"/>
    <property type="match status" value="1"/>
</dbReference>
<protein>
    <recommendedName>
        <fullName evidence="1">Gfo/Idh/MocA-like oxidoreductase C-terminal domain-containing protein</fullName>
    </recommendedName>
</protein>
<reference evidence="2" key="1">
    <citation type="journal article" date="2014" name="Front. Microbiol.">
        <title>High frequency of phylogenetically diverse reductive dehalogenase-homologous genes in deep subseafloor sedimentary metagenomes.</title>
        <authorList>
            <person name="Kawai M."/>
            <person name="Futagami T."/>
            <person name="Toyoda A."/>
            <person name="Takaki Y."/>
            <person name="Nishi S."/>
            <person name="Hori S."/>
            <person name="Arai W."/>
            <person name="Tsubouchi T."/>
            <person name="Morono Y."/>
            <person name="Uchiyama I."/>
            <person name="Ito T."/>
            <person name="Fujiyama A."/>
            <person name="Inagaki F."/>
            <person name="Takami H."/>
        </authorList>
    </citation>
    <scope>NUCLEOTIDE SEQUENCE</scope>
    <source>
        <strain evidence="2">Expedition CK06-06</strain>
    </source>
</reference>